<feature type="transmembrane region" description="Helical" evidence="8">
    <location>
        <begin position="237"/>
        <end position="259"/>
    </location>
</feature>
<evidence type="ECO:0000256" key="2">
    <source>
        <dbReference type="ARBA" id="ARBA00010642"/>
    </source>
</evidence>
<gene>
    <name evidence="11" type="ORF">M409DRAFT_70980</name>
</gene>
<evidence type="ECO:0000256" key="6">
    <source>
        <dbReference type="ARBA" id="ARBA00023136"/>
    </source>
</evidence>
<feature type="domain" description="ML-like" evidence="10">
    <location>
        <begin position="55"/>
        <end position="196"/>
    </location>
</feature>
<dbReference type="Pfam" id="PF14558">
    <property type="entry name" value="TRP_N"/>
    <property type="match status" value="1"/>
</dbReference>
<feature type="transmembrane region" description="Helical" evidence="8">
    <location>
        <begin position="463"/>
        <end position="488"/>
    </location>
</feature>
<evidence type="ECO:0000256" key="7">
    <source>
        <dbReference type="SAM" id="MobiDB-lite"/>
    </source>
</evidence>
<proteinExistence type="inferred from homology"/>
<evidence type="ECO:0000313" key="11">
    <source>
        <dbReference type="EMBL" id="KAF2159543.1"/>
    </source>
</evidence>
<organism evidence="11 12">
    <name type="scientific">Zasmidium cellare ATCC 36951</name>
    <dbReference type="NCBI Taxonomy" id="1080233"/>
    <lineage>
        <taxon>Eukaryota</taxon>
        <taxon>Fungi</taxon>
        <taxon>Dikarya</taxon>
        <taxon>Ascomycota</taxon>
        <taxon>Pezizomycotina</taxon>
        <taxon>Dothideomycetes</taxon>
        <taxon>Dothideomycetidae</taxon>
        <taxon>Mycosphaerellales</taxon>
        <taxon>Mycosphaerellaceae</taxon>
        <taxon>Zasmidium</taxon>
    </lineage>
</organism>
<feature type="region of interest" description="Disordered" evidence="7">
    <location>
        <begin position="829"/>
        <end position="1038"/>
    </location>
</feature>
<protein>
    <recommendedName>
        <fullName evidence="10">ML-like domain-containing protein</fullName>
    </recommendedName>
</protein>
<accession>A0A6A6BY69</accession>
<sequence length="1038" mass="114842">MIPRIRMGLLALFAFVSCLSTVLAQTNGTTSDGIRWITYQSPDGETVYLQDNRKPSLYTQNFGDCLGGSSINVTRFDAAYYRDNMTVLFHLAGNSGIANDSLMMYIGVYAYGEDRFDLVFNPCNANIYSLCPINSSVPITASGIIPVAPSDVANIPAIALTIPDFEGEAILRIFSNTSHEEIACYSAVVTNGGSFGQPESVGSVLGVFTFVAMIASFATAIYGEAVPTMRLHYAHSLSVGVVFSVWQHIFFTGALSVNWPSVLVAWWSNFAWAGGMIYTSSMQSSINNLIGQNTGNTSQVGAAQAGSPNSGVGGGYDISSIYKRALSGGMQRAANHPLFRDIASEIYNRDPRTVLKRDIVRRTAEGFLRRRDNTLADASEGYHWYGHPVKNGLPLPGNYSGFAGTLAEEGIPVSNAFMTGFLWFLILIVIVVAAVMIFKWTLEALARLKWIKQDRLKFFRDHWLGYSGLVALRTCFIGWFMMMFLTIFQFTYDSSGGVKGIAAIVFIIFFLGLPAISAYAVWYKWNVTDYNEGPRSERNKLLAGRLPIPRFGLKKTAHTTVNEESGEQSANEDKSGSKPIWKRMASAGTLSSIMEREGDMKSIHDDEDYTKKFGWLASRFRRTRWWFFTAWLFYTFLEAIFYGGASGYAQAQVFGLLVIEFLAFCFIIWARPFEGQRLNLLVVYCLGFSKVTSVALSAAFDVQFNLGRIITTVIGIVIIVIQGILTIITMIAIIIGAISSYMSVSRNKEDFRPRKWHGLREKYFNHLDRAVNDLPREPKPKKQPPPPPEEPKYGFEMKTVRRLNKIEDEDNDFVSEMRSFDPNASYMSVNEEVPSTPGFGPRSGNDTPVNRSRANSRAASVASMSQTNLPYGARPHRPSWNQRDFTPVDTHVPDRNSTPIDMERNVPEDDPVRPPSAKGIRTPSRSATMPVKLKPQTSVDSLRVGGDVSTRDTIGNVPAPAVRPRAGSYGYNRSAARSISDSNRNSDFLGGDIADSRPGSQRASLLGGGPSGSYGRNHPLTPAQEMDEWTLAQTNSRQ</sequence>
<dbReference type="RefSeq" id="XP_033660432.1">
    <property type="nucleotide sequence ID" value="XM_033818992.1"/>
</dbReference>
<dbReference type="InterPro" id="IPR010308">
    <property type="entry name" value="TRP_C"/>
</dbReference>
<feature type="compositionally biased region" description="Low complexity" evidence="7">
    <location>
        <begin position="849"/>
        <end position="863"/>
    </location>
</feature>
<keyword evidence="12" id="KW-1185">Reference proteome</keyword>
<evidence type="ECO:0000256" key="3">
    <source>
        <dbReference type="ARBA" id="ARBA00022692"/>
    </source>
</evidence>
<feature type="chain" id="PRO_5025435397" description="ML-like domain-containing protein" evidence="9">
    <location>
        <begin position="25"/>
        <end position="1038"/>
    </location>
</feature>
<dbReference type="Proteomes" id="UP000799537">
    <property type="component" value="Unassembled WGS sequence"/>
</dbReference>
<dbReference type="PANTHER" id="PTHR31145:SF7">
    <property type="entry name" value="TRP-LIKE ION CHANNEL"/>
    <property type="match status" value="1"/>
</dbReference>
<dbReference type="GO" id="GO:0055085">
    <property type="term" value="P:transmembrane transport"/>
    <property type="evidence" value="ECO:0007669"/>
    <property type="project" value="TreeGrafter"/>
</dbReference>
<dbReference type="GO" id="GO:0009272">
    <property type="term" value="P:fungal-type cell wall biogenesis"/>
    <property type="evidence" value="ECO:0007669"/>
    <property type="project" value="TreeGrafter"/>
</dbReference>
<evidence type="ECO:0000256" key="9">
    <source>
        <dbReference type="SAM" id="SignalP"/>
    </source>
</evidence>
<comment type="similarity">
    <text evidence="2">Belongs to the transient receptor potential (TRP) ion channel family.</text>
</comment>
<dbReference type="InterPro" id="IPR032800">
    <property type="entry name" value="TRP_N"/>
</dbReference>
<evidence type="ECO:0000313" key="12">
    <source>
        <dbReference type="Proteomes" id="UP000799537"/>
    </source>
</evidence>
<feature type="transmembrane region" description="Helical" evidence="8">
    <location>
        <begin position="681"/>
        <end position="700"/>
    </location>
</feature>
<dbReference type="PANTHER" id="PTHR31145">
    <property type="entry name" value="INTEGRAL MEMBRANE PROTEIN (AFU_ORTHOLOGUE AFUA_7G01610)"/>
    <property type="match status" value="1"/>
</dbReference>
<keyword evidence="4 9" id="KW-0732">Signal</keyword>
<reference evidence="11" key="1">
    <citation type="journal article" date="2020" name="Stud. Mycol.">
        <title>101 Dothideomycetes genomes: a test case for predicting lifestyles and emergence of pathogens.</title>
        <authorList>
            <person name="Haridas S."/>
            <person name="Albert R."/>
            <person name="Binder M."/>
            <person name="Bloem J."/>
            <person name="Labutti K."/>
            <person name="Salamov A."/>
            <person name="Andreopoulos B."/>
            <person name="Baker S."/>
            <person name="Barry K."/>
            <person name="Bills G."/>
            <person name="Bluhm B."/>
            <person name="Cannon C."/>
            <person name="Castanera R."/>
            <person name="Culley D."/>
            <person name="Daum C."/>
            <person name="Ezra D."/>
            <person name="Gonzalez J."/>
            <person name="Henrissat B."/>
            <person name="Kuo A."/>
            <person name="Liang C."/>
            <person name="Lipzen A."/>
            <person name="Lutzoni F."/>
            <person name="Magnuson J."/>
            <person name="Mondo S."/>
            <person name="Nolan M."/>
            <person name="Ohm R."/>
            <person name="Pangilinan J."/>
            <person name="Park H.-J."/>
            <person name="Ramirez L."/>
            <person name="Alfaro M."/>
            <person name="Sun H."/>
            <person name="Tritt A."/>
            <person name="Yoshinaga Y."/>
            <person name="Zwiers L.-H."/>
            <person name="Turgeon B."/>
            <person name="Goodwin S."/>
            <person name="Spatafora J."/>
            <person name="Crous P."/>
            <person name="Grigoriev I."/>
        </authorList>
    </citation>
    <scope>NUCLEOTIDE SEQUENCE</scope>
    <source>
        <strain evidence="11">ATCC 36951</strain>
    </source>
</reference>
<keyword evidence="6 8" id="KW-0472">Membrane</keyword>
<feature type="transmembrane region" description="Helical" evidence="8">
    <location>
        <begin position="651"/>
        <end position="669"/>
    </location>
</feature>
<feature type="transmembrane region" description="Helical" evidence="8">
    <location>
        <begin position="421"/>
        <end position="442"/>
    </location>
</feature>
<dbReference type="GO" id="GO:0016020">
    <property type="term" value="C:membrane"/>
    <property type="evidence" value="ECO:0007669"/>
    <property type="project" value="UniProtKB-SubCell"/>
</dbReference>
<evidence type="ECO:0000256" key="5">
    <source>
        <dbReference type="ARBA" id="ARBA00022989"/>
    </source>
</evidence>
<feature type="transmembrane region" description="Helical" evidence="8">
    <location>
        <begin position="625"/>
        <end position="645"/>
    </location>
</feature>
<feature type="transmembrane region" description="Helical" evidence="8">
    <location>
        <begin position="204"/>
        <end position="225"/>
    </location>
</feature>
<feature type="compositionally biased region" description="Polar residues" evidence="7">
    <location>
        <begin position="975"/>
        <end position="986"/>
    </location>
</feature>
<dbReference type="PROSITE" id="PS51257">
    <property type="entry name" value="PROKAR_LIPOPROTEIN"/>
    <property type="match status" value="1"/>
</dbReference>
<dbReference type="AlphaFoldDB" id="A0A6A6BY69"/>
<keyword evidence="5 8" id="KW-1133">Transmembrane helix</keyword>
<comment type="subcellular location">
    <subcellularLocation>
        <location evidence="1">Membrane</location>
        <topology evidence="1">Multi-pass membrane protein</topology>
    </subcellularLocation>
</comment>
<dbReference type="EMBL" id="ML993636">
    <property type="protein sequence ID" value="KAF2159543.1"/>
    <property type="molecule type" value="Genomic_DNA"/>
</dbReference>
<dbReference type="GeneID" id="54572264"/>
<evidence type="ECO:0000256" key="4">
    <source>
        <dbReference type="ARBA" id="ARBA00022729"/>
    </source>
</evidence>
<dbReference type="InterPro" id="IPR040241">
    <property type="entry name" value="TRP_Flc/Pkd2-like"/>
</dbReference>
<name>A0A6A6BY69_ZASCE</name>
<feature type="signal peptide" evidence="9">
    <location>
        <begin position="1"/>
        <end position="24"/>
    </location>
</feature>
<dbReference type="Pfam" id="PF06011">
    <property type="entry name" value="TRP"/>
    <property type="match status" value="1"/>
</dbReference>
<dbReference type="OrthoDB" id="5377623at2759"/>
<dbReference type="SMART" id="SM01320">
    <property type="entry name" value="TRP_N"/>
    <property type="match status" value="1"/>
</dbReference>
<feature type="transmembrane region" description="Helical" evidence="8">
    <location>
        <begin position="712"/>
        <end position="738"/>
    </location>
</feature>
<feature type="region of interest" description="Disordered" evidence="7">
    <location>
        <begin position="772"/>
        <end position="796"/>
    </location>
</feature>
<evidence type="ECO:0000256" key="8">
    <source>
        <dbReference type="SAM" id="Phobius"/>
    </source>
</evidence>
<evidence type="ECO:0000256" key="1">
    <source>
        <dbReference type="ARBA" id="ARBA00004141"/>
    </source>
</evidence>
<feature type="transmembrane region" description="Helical" evidence="8">
    <location>
        <begin position="500"/>
        <end position="522"/>
    </location>
</feature>
<feature type="compositionally biased region" description="Basic and acidic residues" evidence="7">
    <location>
        <begin position="901"/>
        <end position="912"/>
    </location>
</feature>
<evidence type="ECO:0000259" key="10">
    <source>
        <dbReference type="SMART" id="SM01320"/>
    </source>
</evidence>
<keyword evidence="3 8" id="KW-0812">Transmembrane</keyword>